<name>A0A1Y1XVP2_9FUNG</name>
<comment type="caution">
    <text evidence="2">The sequence shown here is derived from an EMBL/GenBank/DDBJ whole genome shotgun (WGS) entry which is preliminary data.</text>
</comment>
<keyword evidence="3" id="KW-1185">Reference proteome</keyword>
<feature type="chain" id="PRO_5012779166" evidence="1">
    <location>
        <begin position="21"/>
        <end position="202"/>
    </location>
</feature>
<proteinExistence type="predicted"/>
<protein>
    <submittedName>
        <fullName evidence="2">Uncharacterized protein</fullName>
    </submittedName>
</protein>
<dbReference type="Proteomes" id="UP000193498">
    <property type="component" value="Unassembled WGS sequence"/>
</dbReference>
<organism evidence="2 3">
    <name type="scientific">Basidiobolus meristosporus CBS 931.73</name>
    <dbReference type="NCBI Taxonomy" id="1314790"/>
    <lineage>
        <taxon>Eukaryota</taxon>
        <taxon>Fungi</taxon>
        <taxon>Fungi incertae sedis</taxon>
        <taxon>Zoopagomycota</taxon>
        <taxon>Entomophthoromycotina</taxon>
        <taxon>Basidiobolomycetes</taxon>
        <taxon>Basidiobolales</taxon>
        <taxon>Basidiobolaceae</taxon>
        <taxon>Basidiobolus</taxon>
    </lineage>
</organism>
<evidence type="ECO:0000256" key="1">
    <source>
        <dbReference type="SAM" id="SignalP"/>
    </source>
</evidence>
<dbReference type="EMBL" id="MCFE01000418">
    <property type="protein sequence ID" value="ORX89830.1"/>
    <property type="molecule type" value="Genomic_DNA"/>
</dbReference>
<dbReference type="InParanoid" id="A0A1Y1XVP2"/>
<accession>A0A1Y1XVP2</accession>
<keyword evidence="1" id="KW-0732">Signal</keyword>
<evidence type="ECO:0000313" key="2">
    <source>
        <dbReference type="EMBL" id="ORX89830.1"/>
    </source>
</evidence>
<evidence type="ECO:0000313" key="3">
    <source>
        <dbReference type="Proteomes" id="UP000193498"/>
    </source>
</evidence>
<gene>
    <name evidence="2" type="ORF">K493DRAFT_357616</name>
</gene>
<dbReference type="AlphaFoldDB" id="A0A1Y1XVP2"/>
<sequence length="202" mass="20116">MRLVATTALFVLAFSQIATAASVAGLNEAGDESANIDPSFRDYVPNFGGFKSATKNLASRTYGIASRITKGIGSGLGYFLGGSGARGNSGGRARGAIEGDMGRGIGPQMAGNFRGSGKGNLADIVGGKIDGGGKGSGGLNFGKAPRKGIKFVPPVAGAKVGDFKEGLESAKGKPVVLPVKLGKVTKAAKAIGHSAPKPKAAP</sequence>
<feature type="signal peptide" evidence="1">
    <location>
        <begin position="1"/>
        <end position="20"/>
    </location>
</feature>
<reference evidence="2 3" key="1">
    <citation type="submission" date="2016-07" db="EMBL/GenBank/DDBJ databases">
        <title>Pervasive Adenine N6-methylation of Active Genes in Fungi.</title>
        <authorList>
            <consortium name="DOE Joint Genome Institute"/>
            <person name="Mondo S.J."/>
            <person name="Dannebaum R.O."/>
            <person name="Kuo R.C."/>
            <person name="Labutti K."/>
            <person name="Haridas S."/>
            <person name="Kuo A."/>
            <person name="Salamov A."/>
            <person name="Ahrendt S.R."/>
            <person name="Lipzen A."/>
            <person name="Sullivan W."/>
            <person name="Andreopoulos W.B."/>
            <person name="Clum A."/>
            <person name="Lindquist E."/>
            <person name="Daum C."/>
            <person name="Ramamoorthy G.K."/>
            <person name="Gryganskyi A."/>
            <person name="Culley D."/>
            <person name="Magnuson J.K."/>
            <person name="James T.Y."/>
            <person name="O'Malley M.A."/>
            <person name="Stajich J.E."/>
            <person name="Spatafora J.W."/>
            <person name="Visel A."/>
            <person name="Grigoriev I.V."/>
        </authorList>
    </citation>
    <scope>NUCLEOTIDE SEQUENCE [LARGE SCALE GENOMIC DNA]</scope>
    <source>
        <strain evidence="2 3">CBS 931.73</strain>
    </source>
</reference>